<reference evidence="2 3" key="1">
    <citation type="submission" date="2016-07" db="EMBL/GenBank/DDBJ databases">
        <title>Multiple horizontal gene transfer events from other fungi enriched the ability of initially mycotrophic Trichoderma (Ascomycota) to feed on dead plant biomass.</title>
        <authorList>
            <consortium name="DOE Joint Genome Institute"/>
            <person name="Aerts A."/>
            <person name="Atanasova L."/>
            <person name="Chenthamara K."/>
            <person name="Zhang J."/>
            <person name="Grujic M."/>
            <person name="Henrissat B."/>
            <person name="Kuo A."/>
            <person name="Salamov A."/>
            <person name="Lipzen A."/>
            <person name="Labutti K."/>
            <person name="Barry K."/>
            <person name="Miao Y."/>
            <person name="Rahimi M.J."/>
            <person name="Shen Q."/>
            <person name="Grigoriev I.V."/>
            <person name="Kubicek C.P."/>
            <person name="Druzhinina I.S."/>
        </authorList>
    </citation>
    <scope>NUCLEOTIDE SEQUENCE [LARGE SCALE GENOMIC DNA]</scope>
    <source>
        <strain evidence="2 3">CBS 226.95</strain>
    </source>
</reference>
<feature type="region of interest" description="Disordered" evidence="1">
    <location>
        <begin position="1"/>
        <end position="74"/>
    </location>
</feature>
<dbReference type="Proteomes" id="UP000241690">
    <property type="component" value="Unassembled WGS sequence"/>
</dbReference>
<dbReference type="GeneID" id="36628395"/>
<evidence type="ECO:0000313" key="2">
    <source>
        <dbReference type="EMBL" id="PTB50162.1"/>
    </source>
</evidence>
<feature type="compositionally biased region" description="Basic and acidic residues" evidence="1">
    <location>
        <begin position="57"/>
        <end position="74"/>
    </location>
</feature>
<gene>
    <name evidence="2" type="ORF">M431DRAFT_512379</name>
</gene>
<organism evidence="2 3">
    <name type="scientific">Trichoderma harzianum CBS 226.95</name>
    <dbReference type="NCBI Taxonomy" id="983964"/>
    <lineage>
        <taxon>Eukaryota</taxon>
        <taxon>Fungi</taxon>
        <taxon>Dikarya</taxon>
        <taxon>Ascomycota</taxon>
        <taxon>Pezizomycotina</taxon>
        <taxon>Sordariomycetes</taxon>
        <taxon>Hypocreomycetidae</taxon>
        <taxon>Hypocreales</taxon>
        <taxon>Hypocreaceae</taxon>
        <taxon>Trichoderma</taxon>
    </lineage>
</organism>
<dbReference type="RefSeq" id="XP_024769839.1">
    <property type="nucleotide sequence ID" value="XM_024919826.1"/>
</dbReference>
<evidence type="ECO:0000313" key="3">
    <source>
        <dbReference type="Proteomes" id="UP000241690"/>
    </source>
</evidence>
<dbReference type="EMBL" id="KZ679689">
    <property type="protein sequence ID" value="PTB50162.1"/>
    <property type="molecule type" value="Genomic_DNA"/>
</dbReference>
<name>A0A2T3ZZB8_TRIHA</name>
<dbReference type="AlphaFoldDB" id="A0A2T3ZZB8"/>
<protein>
    <submittedName>
        <fullName evidence="2">Uncharacterized protein</fullName>
    </submittedName>
</protein>
<feature type="compositionally biased region" description="Basic and acidic residues" evidence="1">
    <location>
        <begin position="40"/>
        <end position="50"/>
    </location>
</feature>
<accession>A0A2T3ZZB8</accession>
<keyword evidence="3" id="KW-1185">Reference proteome</keyword>
<sequence>MHARERRKREALSEDSRRVAHEMADGREEPKSAVAVDEALWQRKKDRLETRQCSPRKMHEEQERKAKGEKREAY</sequence>
<proteinExistence type="predicted"/>
<evidence type="ECO:0000256" key="1">
    <source>
        <dbReference type="SAM" id="MobiDB-lite"/>
    </source>
</evidence>
<feature type="compositionally biased region" description="Basic and acidic residues" evidence="1">
    <location>
        <begin position="8"/>
        <end position="31"/>
    </location>
</feature>